<evidence type="ECO:0000313" key="5">
    <source>
        <dbReference type="Proteomes" id="UP001183585"/>
    </source>
</evidence>
<dbReference type="Proteomes" id="UP001183585">
    <property type="component" value="Unassembled WGS sequence"/>
</dbReference>
<proteinExistence type="predicted"/>
<protein>
    <submittedName>
        <fullName evidence="4">Uncharacterized protein YcnI</fullName>
    </submittedName>
</protein>
<dbReference type="Pfam" id="PF07987">
    <property type="entry name" value="DUF1775"/>
    <property type="match status" value="2"/>
</dbReference>
<evidence type="ECO:0000259" key="3">
    <source>
        <dbReference type="Pfam" id="PF07987"/>
    </source>
</evidence>
<keyword evidence="2" id="KW-0732">Signal</keyword>
<reference evidence="4 5" key="1">
    <citation type="submission" date="2023-07" db="EMBL/GenBank/DDBJ databases">
        <title>Sequencing the genomes of 1000 actinobacteria strains.</title>
        <authorList>
            <person name="Klenk H.-P."/>
        </authorList>
    </citation>
    <scope>NUCLEOTIDE SEQUENCE [LARGE SCALE GENOMIC DNA]</scope>
    <source>
        <strain evidence="4 5">DSM 45554</strain>
    </source>
</reference>
<feature type="chain" id="PRO_5047494076" evidence="2">
    <location>
        <begin position="36"/>
        <end position="212"/>
    </location>
</feature>
<dbReference type="InterPro" id="IPR038507">
    <property type="entry name" value="YcnI-like_sf"/>
</dbReference>
<organism evidence="4 5">
    <name type="scientific">Promicromonospora iranensis</name>
    <dbReference type="NCBI Taxonomy" id="1105144"/>
    <lineage>
        <taxon>Bacteria</taxon>
        <taxon>Bacillati</taxon>
        <taxon>Actinomycetota</taxon>
        <taxon>Actinomycetes</taxon>
        <taxon>Micrococcales</taxon>
        <taxon>Promicromonosporaceae</taxon>
        <taxon>Promicromonospora</taxon>
    </lineage>
</organism>
<dbReference type="Gene3D" id="2.60.40.2230">
    <property type="entry name" value="Uncharacterised protein YcnI-like PF07987, DUF1775"/>
    <property type="match status" value="1"/>
</dbReference>
<feature type="domain" description="YncI copper-binding" evidence="3">
    <location>
        <begin position="95"/>
        <end position="155"/>
    </location>
</feature>
<keyword evidence="1" id="KW-0472">Membrane</keyword>
<keyword evidence="5" id="KW-1185">Reference proteome</keyword>
<evidence type="ECO:0000256" key="2">
    <source>
        <dbReference type="SAM" id="SignalP"/>
    </source>
</evidence>
<feature type="domain" description="YncI copper-binding" evidence="3">
    <location>
        <begin position="36"/>
        <end position="93"/>
    </location>
</feature>
<feature type="transmembrane region" description="Helical" evidence="1">
    <location>
        <begin position="184"/>
        <end position="204"/>
    </location>
</feature>
<feature type="signal peptide" evidence="2">
    <location>
        <begin position="1"/>
        <end position="35"/>
    </location>
</feature>
<keyword evidence="1" id="KW-1133">Transmembrane helix</keyword>
<name>A0ABU2CIB6_9MICO</name>
<evidence type="ECO:0000256" key="1">
    <source>
        <dbReference type="SAM" id="Phobius"/>
    </source>
</evidence>
<dbReference type="EMBL" id="JAVDYE010000001">
    <property type="protein sequence ID" value="MDR7381085.1"/>
    <property type="molecule type" value="Genomic_DNA"/>
</dbReference>
<evidence type="ECO:0000313" key="4">
    <source>
        <dbReference type="EMBL" id="MDR7381085.1"/>
    </source>
</evidence>
<gene>
    <name evidence="4" type="ORF">J2S48_000600</name>
</gene>
<sequence length="212" mass="21597">MTTRTGRSFADVGRRLATGAAVVLLCLVPAAPAAAHVLIETVEPNGDGTATLTLTFDHGCEGDPTDTLEVSMPDGVEALAAGQPDGWTAELEPGSVLWAGKAVPDGDRAEFTLDVRVTGTVGQSFAFPAEQRCAGGGSYRWTDTDPSGDHPAPTFVATAASLAETPTVPTTPAATAGSPPVPTAWLVAGIVLISVIAGAAGARLTRRHERLT</sequence>
<keyword evidence="1" id="KW-0812">Transmembrane</keyword>
<dbReference type="RefSeq" id="WP_274997671.1">
    <property type="nucleotide sequence ID" value="NZ_JAJQQP010000017.1"/>
</dbReference>
<accession>A0ABU2CIB6</accession>
<comment type="caution">
    <text evidence="4">The sequence shown here is derived from an EMBL/GenBank/DDBJ whole genome shotgun (WGS) entry which is preliminary data.</text>
</comment>
<dbReference type="InterPro" id="IPR012533">
    <property type="entry name" value="YcnI-copper_dom"/>
</dbReference>